<name>A0A1H1R5H2_9CELL</name>
<organism evidence="2 3">
    <name type="scientific">Paraoerskovia marina</name>
    <dbReference type="NCBI Taxonomy" id="545619"/>
    <lineage>
        <taxon>Bacteria</taxon>
        <taxon>Bacillati</taxon>
        <taxon>Actinomycetota</taxon>
        <taxon>Actinomycetes</taxon>
        <taxon>Micrococcales</taxon>
        <taxon>Cellulomonadaceae</taxon>
        <taxon>Paraoerskovia</taxon>
    </lineage>
</organism>
<reference evidence="2 3" key="1">
    <citation type="submission" date="2016-10" db="EMBL/GenBank/DDBJ databases">
        <authorList>
            <person name="de Groot N.N."/>
        </authorList>
    </citation>
    <scope>NUCLEOTIDE SEQUENCE [LARGE SCALE GENOMIC DNA]</scope>
    <source>
        <strain evidence="2 3">DSM 22126</strain>
    </source>
</reference>
<accession>A0A1H1R5H2</accession>
<keyword evidence="1" id="KW-0812">Transmembrane</keyword>
<dbReference type="STRING" id="545619.SAMN04489860_1263"/>
<proteinExistence type="predicted"/>
<dbReference type="eggNOG" id="ENOG5031WG1">
    <property type="taxonomic scope" value="Bacteria"/>
</dbReference>
<evidence type="ECO:0000313" key="3">
    <source>
        <dbReference type="Proteomes" id="UP000185663"/>
    </source>
</evidence>
<sequence length="139" mass="15085">MTGLAWIGVGIACAVILLLVLAVVRLRGLNHRVGSFSCAVQMGVAAGGRPRAGVAVYGAGRIDWWRCWSVSFRPGRSWRRDEIVIRGRELVDASDPASDYRVTCSCRGEELELFMAPDAYTGFASWMEAAPPSLRGVVV</sequence>
<dbReference type="OrthoDB" id="3267160at2"/>
<dbReference type="RefSeq" id="WP_083371972.1">
    <property type="nucleotide sequence ID" value="NZ_LT629776.1"/>
</dbReference>
<feature type="transmembrane region" description="Helical" evidence="1">
    <location>
        <begin position="6"/>
        <end position="24"/>
    </location>
</feature>
<dbReference type="AlphaFoldDB" id="A0A1H1R5H2"/>
<protein>
    <recommendedName>
        <fullName evidence="4">DUF2550 domain-containing protein</fullName>
    </recommendedName>
</protein>
<dbReference type="Proteomes" id="UP000185663">
    <property type="component" value="Chromosome I"/>
</dbReference>
<gene>
    <name evidence="2" type="ORF">SAMN04489860_1263</name>
</gene>
<dbReference type="Pfam" id="PF10739">
    <property type="entry name" value="DUF2550"/>
    <property type="match status" value="1"/>
</dbReference>
<dbReference type="EMBL" id="LT629776">
    <property type="protein sequence ID" value="SDS30865.1"/>
    <property type="molecule type" value="Genomic_DNA"/>
</dbReference>
<evidence type="ECO:0000313" key="2">
    <source>
        <dbReference type="EMBL" id="SDS30865.1"/>
    </source>
</evidence>
<keyword evidence="1" id="KW-1133">Transmembrane helix</keyword>
<dbReference type="InterPro" id="IPR019675">
    <property type="entry name" value="DUF2550"/>
</dbReference>
<evidence type="ECO:0008006" key="4">
    <source>
        <dbReference type="Google" id="ProtNLM"/>
    </source>
</evidence>
<evidence type="ECO:0000256" key="1">
    <source>
        <dbReference type="SAM" id="Phobius"/>
    </source>
</evidence>
<keyword evidence="1" id="KW-0472">Membrane</keyword>
<keyword evidence="3" id="KW-1185">Reference proteome</keyword>